<evidence type="ECO:0000256" key="4">
    <source>
        <dbReference type="SAM" id="MobiDB-lite"/>
    </source>
</evidence>
<evidence type="ECO:0000256" key="3">
    <source>
        <dbReference type="ARBA" id="ARBA00023242"/>
    </source>
</evidence>
<dbReference type="PANTHER" id="PTHR13021">
    <property type="entry name" value="PRE-MRNA-SPLICING FACTOR ISY1"/>
    <property type="match status" value="1"/>
</dbReference>
<dbReference type="Proteomes" id="UP001212841">
    <property type="component" value="Unassembled WGS sequence"/>
</dbReference>
<dbReference type="SUPFAM" id="SSF140102">
    <property type="entry name" value="ISY1 domain-like"/>
    <property type="match status" value="1"/>
</dbReference>
<dbReference type="InterPro" id="IPR037200">
    <property type="entry name" value="Isy1_sf"/>
</dbReference>
<protein>
    <submittedName>
        <fullName evidence="5">NineTeen Complex (NTC) component</fullName>
    </submittedName>
</protein>
<feature type="region of interest" description="Disordered" evidence="4">
    <location>
        <begin position="171"/>
        <end position="222"/>
    </location>
</feature>
<evidence type="ECO:0000256" key="2">
    <source>
        <dbReference type="ARBA" id="ARBA00007002"/>
    </source>
</evidence>
<comment type="similarity">
    <text evidence="2">Belongs to the ISY1 family.</text>
</comment>
<feature type="compositionally biased region" description="Basic and acidic residues" evidence="4">
    <location>
        <begin position="171"/>
        <end position="181"/>
    </location>
</feature>
<evidence type="ECO:0000256" key="1">
    <source>
        <dbReference type="ARBA" id="ARBA00004123"/>
    </source>
</evidence>
<dbReference type="FunFam" id="1.10.287.660:FF:000001">
    <property type="entry name" value="pre-mRNA-splicing factor ISY1 homolog"/>
    <property type="match status" value="1"/>
</dbReference>
<reference evidence="5" key="1">
    <citation type="submission" date="2020-05" db="EMBL/GenBank/DDBJ databases">
        <title>Phylogenomic resolution of chytrid fungi.</title>
        <authorList>
            <person name="Stajich J.E."/>
            <person name="Amses K."/>
            <person name="Simmons R."/>
            <person name="Seto K."/>
            <person name="Myers J."/>
            <person name="Bonds A."/>
            <person name="Quandt C.A."/>
            <person name="Barry K."/>
            <person name="Liu P."/>
            <person name="Grigoriev I."/>
            <person name="Longcore J.E."/>
            <person name="James T.Y."/>
        </authorList>
    </citation>
    <scope>NUCLEOTIDE SEQUENCE</scope>
    <source>
        <strain evidence="5">JEL0318</strain>
    </source>
</reference>
<gene>
    <name evidence="5" type="primary">ISY1</name>
    <name evidence="5" type="ORF">HK097_003904</name>
</gene>
<keyword evidence="3" id="KW-0539">Nucleus</keyword>
<name>A0AAD5S3G8_9FUNG</name>
<dbReference type="Gene3D" id="1.10.287.660">
    <property type="entry name" value="Helix hairpin bin"/>
    <property type="match status" value="1"/>
</dbReference>
<comment type="subcellular location">
    <subcellularLocation>
        <location evidence="1">Nucleus</location>
    </subcellularLocation>
</comment>
<dbReference type="InterPro" id="IPR009360">
    <property type="entry name" value="Isy1"/>
</dbReference>
<dbReference type="AlphaFoldDB" id="A0AAD5S3G8"/>
<evidence type="ECO:0000313" key="5">
    <source>
        <dbReference type="EMBL" id="KAJ3036145.1"/>
    </source>
</evidence>
<organism evidence="5 6">
    <name type="scientific">Rhizophlyctis rosea</name>
    <dbReference type="NCBI Taxonomy" id="64517"/>
    <lineage>
        <taxon>Eukaryota</taxon>
        <taxon>Fungi</taxon>
        <taxon>Fungi incertae sedis</taxon>
        <taxon>Chytridiomycota</taxon>
        <taxon>Chytridiomycota incertae sedis</taxon>
        <taxon>Chytridiomycetes</taxon>
        <taxon>Rhizophlyctidales</taxon>
        <taxon>Rhizophlyctidaceae</taxon>
        <taxon>Rhizophlyctis</taxon>
    </lineage>
</organism>
<dbReference type="GO" id="GO:0005634">
    <property type="term" value="C:nucleus"/>
    <property type="evidence" value="ECO:0007669"/>
    <property type="project" value="UniProtKB-SubCell"/>
</dbReference>
<accession>A0AAD5S3G8</accession>
<evidence type="ECO:0000313" key="6">
    <source>
        <dbReference type="Proteomes" id="UP001212841"/>
    </source>
</evidence>
<sequence>MLYRFREAQAAELGLGSRKERRPYLASQCDNLKDADKWRGHVIRDISRNVSKIQDSGLSEYQVRDLNDQINKLLREKRHWEIRIKELGGPDYRRSAPRVLDADGKEVPGTRGYKYFGRARDLPGVRELFEPEAPQPEKKTRHELYTRVDADYYGYRDEDDGRLLEYEEEWERNNGEGHEEYAEGAPVEGDEPPAKRQKGKGKDPGPSESEDTSPDFIAHVPVPSQKEIEAWLVQRRQQQLADMFLAGTTHEEGADESKAS</sequence>
<keyword evidence="6" id="KW-1185">Reference proteome</keyword>
<dbReference type="Pfam" id="PF06246">
    <property type="entry name" value="Isy1"/>
    <property type="match status" value="1"/>
</dbReference>
<dbReference type="GO" id="GO:0000350">
    <property type="term" value="P:generation of catalytic spliceosome for second transesterification step"/>
    <property type="evidence" value="ECO:0007669"/>
    <property type="project" value="InterPro"/>
</dbReference>
<comment type="caution">
    <text evidence="5">The sequence shown here is derived from an EMBL/GenBank/DDBJ whole genome shotgun (WGS) entry which is preliminary data.</text>
</comment>
<proteinExistence type="inferred from homology"/>
<dbReference type="EMBL" id="JADGJD010001968">
    <property type="protein sequence ID" value="KAJ3036145.1"/>
    <property type="molecule type" value="Genomic_DNA"/>
</dbReference>
<dbReference type="InterPro" id="IPR029012">
    <property type="entry name" value="Helix_hairpin_bin_sf"/>
</dbReference>